<dbReference type="EMBL" id="CAOQHR010000002">
    <property type="protein sequence ID" value="CAI6330286.1"/>
    <property type="molecule type" value="Genomic_DNA"/>
</dbReference>
<dbReference type="Pfam" id="PF12937">
    <property type="entry name" value="F-box-like"/>
    <property type="match status" value="1"/>
</dbReference>
<dbReference type="OrthoDB" id="4191831at2759"/>
<dbReference type="Proteomes" id="UP001152607">
    <property type="component" value="Unassembled WGS sequence"/>
</dbReference>
<sequence length="551" mass="62677">MPSLADLPVEIVEFILSYLEQSALYALSRTSKGLYNLTTPFLYNHVDLLIPPGGYIPRIDRLLITVLDQPHLGELVKTLRVGISPKEGTVAGQYFLPGDSESRQIVHDKIQSHIQNEPLVSYGEDFHEALIYGEYGAYAALLLLVLPSLKRLDISDHQNETLRLQNLVERVRSGVDDSPLVERIRSIQEFSYNCDTKSGHRHRGKVEAFKVWLMWKMQGVRTLEFSIPCDAGRILLSRVTRIRTPTPRLDPISITKLVIRYSGPVLSHLQELLPTTPHLRSLVCELWHDASMYNDGLRESWLQLDLWNACLTNVRETLETLVLSVEFCDSEQPFFKQPTELHMSSSLDLRAFDKLSTLEVPIPFISGDAGFSIMTPLEPRLPMSLRHLSLRTDMSHAQFPFPFDTSILSATPSHQDAQDEANRLLCARMDVSYTASASLDLVDQISQLKSISIWQPPDTSLEWFERQFEDLATTCKNNGVIAKAVYPMSMRWGSAAHWNLVNEVTLVDPAYPESGRIGRLLRGEREGVPLGLASQYHLDRFERRHVRRPRR</sequence>
<proteinExistence type="predicted"/>
<evidence type="ECO:0000313" key="3">
    <source>
        <dbReference type="Proteomes" id="UP001152607"/>
    </source>
</evidence>
<keyword evidence="3" id="KW-1185">Reference proteome</keyword>
<dbReference type="InterPro" id="IPR036047">
    <property type="entry name" value="F-box-like_dom_sf"/>
</dbReference>
<name>A0A9W4XSI3_9PLEO</name>
<dbReference type="InterPro" id="IPR001810">
    <property type="entry name" value="F-box_dom"/>
</dbReference>
<accession>A0A9W4XSI3</accession>
<protein>
    <recommendedName>
        <fullName evidence="1">F-box domain-containing protein</fullName>
    </recommendedName>
</protein>
<feature type="domain" description="F-box" evidence="1">
    <location>
        <begin position="1"/>
        <end position="46"/>
    </location>
</feature>
<evidence type="ECO:0000259" key="1">
    <source>
        <dbReference type="PROSITE" id="PS50181"/>
    </source>
</evidence>
<gene>
    <name evidence="2" type="ORF">PDIGIT_LOCUS4214</name>
</gene>
<comment type="caution">
    <text evidence="2">The sequence shown here is derived from an EMBL/GenBank/DDBJ whole genome shotgun (WGS) entry which is preliminary data.</text>
</comment>
<dbReference type="PROSITE" id="PS50181">
    <property type="entry name" value="FBOX"/>
    <property type="match status" value="1"/>
</dbReference>
<dbReference type="AlphaFoldDB" id="A0A9W4XSI3"/>
<dbReference type="SUPFAM" id="SSF81383">
    <property type="entry name" value="F-box domain"/>
    <property type="match status" value="1"/>
</dbReference>
<organism evidence="2 3">
    <name type="scientific">Periconia digitata</name>
    <dbReference type="NCBI Taxonomy" id="1303443"/>
    <lineage>
        <taxon>Eukaryota</taxon>
        <taxon>Fungi</taxon>
        <taxon>Dikarya</taxon>
        <taxon>Ascomycota</taxon>
        <taxon>Pezizomycotina</taxon>
        <taxon>Dothideomycetes</taxon>
        <taxon>Pleosporomycetidae</taxon>
        <taxon>Pleosporales</taxon>
        <taxon>Massarineae</taxon>
        <taxon>Periconiaceae</taxon>
        <taxon>Periconia</taxon>
    </lineage>
</organism>
<reference evidence="2" key="1">
    <citation type="submission" date="2023-01" db="EMBL/GenBank/DDBJ databases">
        <authorList>
            <person name="Van Ghelder C."/>
            <person name="Rancurel C."/>
        </authorList>
    </citation>
    <scope>NUCLEOTIDE SEQUENCE</scope>
    <source>
        <strain evidence="2">CNCM I-4278</strain>
    </source>
</reference>
<evidence type="ECO:0000313" key="2">
    <source>
        <dbReference type="EMBL" id="CAI6330286.1"/>
    </source>
</evidence>